<evidence type="ECO:0000259" key="2">
    <source>
        <dbReference type="Pfam" id="PF03099"/>
    </source>
</evidence>
<dbReference type="AlphaFoldDB" id="A0A4S8FCV9"/>
<dbReference type="SUPFAM" id="SSF55681">
    <property type="entry name" value="Class II aaRS and biotin synthetases"/>
    <property type="match status" value="1"/>
</dbReference>
<comment type="caution">
    <text evidence="3">The sequence shown here is derived from an EMBL/GenBank/DDBJ whole genome shotgun (WGS) entry which is preliminary data.</text>
</comment>
<gene>
    <name evidence="3" type="ORF">E9531_03300</name>
</gene>
<protein>
    <submittedName>
        <fullName evidence="3">Biotin--[acetyl-CoA-carboxylase] ligase</fullName>
        <ecNumber evidence="3">6.3.4.15</ecNumber>
    </submittedName>
</protein>
<dbReference type="CDD" id="cd16442">
    <property type="entry name" value="BPL"/>
    <property type="match status" value="1"/>
</dbReference>
<dbReference type="GO" id="GO:0004077">
    <property type="term" value="F:biotin--[biotin carboxyl-carrier protein] ligase activity"/>
    <property type="evidence" value="ECO:0007669"/>
    <property type="project" value="UniProtKB-EC"/>
</dbReference>
<reference evidence="3 4" key="1">
    <citation type="journal article" date="2015" name="Antonie Van Leeuwenhoek">
        <title>Lampropedia puyangensis sp. nov., isolated from symptomatic bark of Populus ? euramericana canker and emended description of Lampropedia hyalina (Ehrenberg 1832) Lee et al. 2004.</title>
        <authorList>
            <person name="Li Y."/>
            <person name="Wang T."/>
            <person name="Piao C.G."/>
            <person name="Wang L.F."/>
            <person name="Tian G.Z."/>
            <person name="Zhu T.H."/>
            <person name="Guo M.W."/>
        </authorList>
    </citation>
    <scope>NUCLEOTIDE SEQUENCE [LARGE SCALE GENOMIC DNA]</scope>
    <source>
        <strain evidence="3 4">2-bin</strain>
    </source>
</reference>
<dbReference type="EMBL" id="STFG01000002">
    <property type="protein sequence ID" value="THU04434.1"/>
    <property type="molecule type" value="Genomic_DNA"/>
</dbReference>
<dbReference type="OrthoDB" id="9807064at2"/>
<dbReference type="RefSeq" id="WP_136572329.1">
    <property type="nucleotide sequence ID" value="NZ_STFG01000002.1"/>
</dbReference>
<dbReference type="PANTHER" id="PTHR12835">
    <property type="entry name" value="BIOTIN PROTEIN LIGASE"/>
    <property type="match status" value="1"/>
</dbReference>
<name>A0A4S8FCV9_9BURK</name>
<dbReference type="NCBIfam" id="TIGR00121">
    <property type="entry name" value="birA_ligase"/>
    <property type="match status" value="1"/>
</dbReference>
<dbReference type="InterPro" id="IPR004408">
    <property type="entry name" value="Biotin_CoA_COase_ligase"/>
</dbReference>
<dbReference type="Gene3D" id="2.30.30.100">
    <property type="match status" value="1"/>
</dbReference>
<dbReference type="InterPro" id="IPR045864">
    <property type="entry name" value="aa-tRNA-synth_II/BPL/LPL"/>
</dbReference>
<organism evidence="3 4">
    <name type="scientific">Lampropedia puyangensis</name>
    <dbReference type="NCBI Taxonomy" id="1330072"/>
    <lineage>
        <taxon>Bacteria</taxon>
        <taxon>Pseudomonadati</taxon>
        <taxon>Pseudomonadota</taxon>
        <taxon>Betaproteobacteria</taxon>
        <taxon>Burkholderiales</taxon>
        <taxon>Comamonadaceae</taxon>
        <taxon>Lampropedia</taxon>
    </lineage>
</organism>
<sequence length="302" mass="31679">MHHINVPPSQRPLGIAVLEQAAQSEWSGIRVEWVPSIDSTNTELMRRASQGDMQACVLMAQEQTAGRGRMGKPWHMHAEQALALSIGVPLNPRDWSGLSLVVGLAVVSALTQWARQTGAAAPSPAERLGLKWPNDVWLMAPDGQGRKMAGILIETAGRTLPAASTGAGSFSSAATSSSRYAVIGMGVNLRPQALEGTSVPPANVQEWAGAPVEEQTLLALLVPSVLSAVRQFEHEGFAAYQQAFAAWDLLAGRPVALSDGRVGDGLGVDVQGELLVAIDGQVVSVTSGEVSVRPAVGGYRGV</sequence>
<dbReference type="PANTHER" id="PTHR12835:SF5">
    <property type="entry name" value="BIOTIN--PROTEIN LIGASE"/>
    <property type="match status" value="1"/>
</dbReference>
<evidence type="ECO:0000256" key="1">
    <source>
        <dbReference type="ARBA" id="ARBA00022598"/>
    </source>
</evidence>
<proteinExistence type="predicted"/>
<dbReference type="InterPro" id="IPR004143">
    <property type="entry name" value="BPL_LPL_catalytic"/>
</dbReference>
<accession>A0A4S8FCV9</accession>
<dbReference type="GO" id="GO:0005737">
    <property type="term" value="C:cytoplasm"/>
    <property type="evidence" value="ECO:0007669"/>
    <property type="project" value="TreeGrafter"/>
</dbReference>
<evidence type="ECO:0000313" key="4">
    <source>
        <dbReference type="Proteomes" id="UP000308917"/>
    </source>
</evidence>
<feature type="domain" description="BPL/LPL catalytic" evidence="2">
    <location>
        <begin position="34"/>
        <end position="157"/>
    </location>
</feature>
<evidence type="ECO:0000313" key="3">
    <source>
        <dbReference type="EMBL" id="THU04434.1"/>
    </source>
</evidence>
<keyword evidence="1 3" id="KW-0436">Ligase</keyword>
<dbReference type="Proteomes" id="UP000308917">
    <property type="component" value="Unassembled WGS sequence"/>
</dbReference>
<dbReference type="Gene3D" id="3.30.930.10">
    <property type="entry name" value="Bira Bifunctional Protein, Domain 2"/>
    <property type="match status" value="1"/>
</dbReference>
<keyword evidence="4" id="KW-1185">Reference proteome</keyword>
<dbReference type="EC" id="6.3.4.15" evidence="3"/>
<dbReference type="Pfam" id="PF03099">
    <property type="entry name" value="BPL_LplA_LipB"/>
    <property type="match status" value="1"/>
</dbReference>